<dbReference type="Proteomes" id="UP000004814">
    <property type="component" value="Unassembled WGS sequence"/>
</dbReference>
<dbReference type="InterPro" id="IPR008635">
    <property type="entry name" value="Coiled_stalk_dom"/>
</dbReference>
<feature type="domain" description="Trimeric autotransporter adhesin YadA-like stalk" evidence="1">
    <location>
        <begin position="11"/>
        <end position="39"/>
    </location>
</feature>
<protein>
    <submittedName>
        <fullName evidence="2">Haemagluttinin domain protein</fullName>
    </submittedName>
</protein>
<dbReference type="GO" id="GO:0019867">
    <property type="term" value="C:outer membrane"/>
    <property type="evidence" value="ECO:0007669"/>
    <property type="project" value="InterPro"/>
</dbReference>
<dbReference type="Gene3D" id="6.10.250.2040">
    <property type="match status" value="2"/>
</dbReference>
<dbReference type="PATRIC" id="fig|396597.7.peg.3477"/>
<reference evidence="2 3" key="1">
    <citation type="submission" date="2008-03" db="EMBL/GenBank/DDBJ databases">
        <title>Sequencing of the draft genome and assembly of Burkholderia ambifaria MEX-5.</title>
        <authorList>
            <consortium name="US DOE Joint Genome Institute (JGI-PGF)"/>
            <person name="Copeland A."/>
            <person name="Lucas S."/>
            <person name="Lapidus A."/>
            <person name="Glavina del Rio T."/>
            <person name="Dalin E."/>
            <person name="Tice H."/>
            <person name="Bruce D."/>
            <person name="Goodwin L."/>
            <person name="Pitluck S."/>
            <person name="Larimer F."/>
            <person name="Land M.L."/>
            <person name="Hauser L."/>
            <person name="Tiedje J."/>
            <person name="Richardson P."/>
        </authorList>
    </citation>
    <scope>NUCLEOTIDE SEQUENCE [LARGE SCALE GENOMIC DNA]</scope>
    <source>
        <strain evidence="2 3">MEX-5</strain>
    </source>
</reference>
<evidence type="ECO:0000313" key="3">
    <source>
        <dbReference type="Proteomes" id="UP000004814"/>
    </source>
</evidence>
<organism evidence="2 3">
    <name type="scientific">Burkholderia ambifaria MEX-5</name>
    <dbReference type="NCBI Taxonomy" id="396597"/>
    <lineage>
        <taxon>Bacteria</taxon>
        <taxon>Pseudomonadati</taxon>
        <taxon>Pseudomonadota</taxon>
        <taxon>Betaproteobacteria</taxon>
        <taxon>Burkholderiales</taxon>
        <taxon>Burkholderiaceae</taxon>
        <taxon>Burkholderia</taxon>
        <taxon>Burkholderia cepacia complex</taxon>
    </lineage>
</organism>
<dbReference type="Pfam" id="PF05662">
    <property type="entry name" value="YadA_stalk"/>
    <property type="match status" value="5"/>
</dbReference>
<feature type="domain" description="Trimeric autotransporter adhesin YadA-like stalk" evidence="1">
    <location>
        <begin position="67"/>
        <end position="94"/>
    </location>
</feature>
<feature type="domain" description="Trimeric autotransporter adhesin YadA-like stalk" evidence="1">
    <location>
        <begin position="193"/>
        <end position="224"/>
    </location>
</feature>
<evidence type="ECO:0000313" key="2">
    <source>
        <dbReference type="EMBL" id="EDT39886.1"/>
    </source>
</evidence>
<dbReference type="RefSeq" id="WP_006760162.1">
    <property type="nucleotide sequence ID" value="NZ_ABLK01000159.1"/>
</dbReference>
<sequence>MSGGGSPRVLTSVANGTNASDAVNLGQLQALGVVSASNETLELAKGNTKITTIDIGSGIPSGRIIGGIKAGVKPSDAVNLEQLKAQDDELRQHTAKLGVVSGSTLALAKADANVSTVDMASGVSGGRTISGVKAGAQPSDAVNLGQLQTQWTNSLAKLQAIGVASGSTLVFAKGGLDITTIDMAEGIPAGRTISGVKAGANKLDAVNFEQLQAQNNEIHKQATSLEKLQALGTLSESTVELAQGNPKITTINVAGGIPDGRTIKGVKAGINDTDAVNFGQLQVERKEIAQLRADMLKLDAEFQAGNLAARDFTLDVKAGETVFEHDLEKRVRAPNTITNISLGDLTNKDAGKASLIKKDGRYALSFDAATSFHGVTHLTYKILDKNNKEQFGKITINVLNQASL</sequence>
<dbReference type="Gene3D" id="2.150.10.10">
    <property type="entry name" value="Serralysin-like metalloprotease, C-terminal"/>
    <property type="match status" value="2"/>
</dbReference>
<name>B1T969_9BURK</name>
<dbReference type="EMBL" id="ABLK01000159">
    <property type="protein sequence ID" value="EDT39886.1"/>
    <property type="molecule type" value="Genomic_DNA"/>
</dbReference>
<accession>B1T969</accession>
<gene>
    <name evidence="2" type="ORF">BamMEX5DRAFT_4335</name>
</gene>
<dbReference type="AlphaFoldDB" id="B1T969"/>
<dbReference type="SUPFAM" id="SSF101967">
    <property type="entry name" value="Adhesin YadA, collagen-binding domain"/>
    <property type="match status" value="3"/>
</dbReference>
<proteinExistence type="predicted"/>
<comment type="caution">
    <text evidence="2">The sequence shown here is derived from an EMBL/GenBank/DDBJ whole genome shotgun (WGS) entry which is preliminary data.</text>
</comment>
<evidence type="ECO:0000259" key="1">
    <source>
        <dbReference type="Pfam" id="PF05662"/>
    </source>
</evidence>
<feature type="domain" description="Trimeric autotransporter adhesin YadA-like stalk" evidence="1">
    <location>
        <begin position="129"/>
        <end position="155"/>
    </location>
</feature>
<feature type="domain" description="Trimeric autotransporter adhesin YadA-like stalk" evidence="1">
    <location>
        <begin position="263"/>
        <end position="282"/>
    </location>
</feature>
<dbReference type="InterPro" id="IPR011049">
    <property type="entry name" value="Serralysin-like_metalloprot_C"/>
</dbReference>